<protein>
    <recommendedName>
        <fullName evidence="2">D-aminoacyl-tRNA deacylase</fullName>
        <shortName evidence="2">DTD</shortName>
        <ecNumber evidence="2">3.1.1.96</ecNumber>
    </recommendedName>
    <alternativeName>
        <fullName evidence="2">Gly-tRNA(Ala) deacylase</fullName>
        <ecNumber evidence="2">3.1.1.-</ecNumber>
    </alternativeName>
</protein>
<dbReference type="RefSeq" id="WP_188526355.1">
    <property type="nucleotide sequence ID" value="NZ_BMGI01000001.1"/>
</dbReference>
<dbReference type="EC" id="3.1.1.-" evidence="2"/>
<comment type="catalytic activity">
    <reaction evidence="2">
        <text>glycyl-tRNA(Ala) + H2O = tRNA(Ala) + glycine + H(+)</text>
        <dbReference type="Rhea" id="RHEA:53744"/>
        <dbReference type="Rhea" id="RHEA-COMP:9657"/>
        <dbReference type="Rhea" id="RHEA-COMP:13640"/>
        <dbReference type="ChEBI" id="CHEBI:15377"/>
        <dbReference type="ChEBI" id="CHEBI:15378"/>
        <dbReference type="ChEBI" id="CHEBI:57305"/>
        <dbReference type="ChEBI" id="CHEBI:78442"/>
        <dbReference type="ChEBI" id="CHEBI:78522"/>
    </reaction>
</comment>
<comment type="subcellular location">
    <subcellularLocation>
        <location evidence="2">Cytoplasm</location>
    </subcellularLocation>
</comment>
<dbReference type="SUPFAM" id="SSF69500">
    <property type="entry name" value="DTD-like"/>
    <property type="match status" value="1"/>
</dbReference>
<feature type="short sequence motif" description="Gly-cisPro motif, important for rejection of L-amino acids" evidence="2">
    <location>
        <begin position="137"/>
        <end position="138"/>
    </location>
</feature>
<dbReference type="Proteomes" id="UP000617355">
    <property type="component" value="Unassembled WGS sequence"/>
</dbReference>
<comment type="similarity">
    <text evidence="1 2">Belongs to the DTD family.</text>
</comment>
<dbReference type="CDD" id="cd00563">
    <property type="entry name" value="Dtyr_deacylase"/>
    <property type="match status" value="1"/>
</dbReference>
<dbReference type="InterPro" id="IPR003732">
    <property type="entry name" value="Daa-tRNA_deacyls_DTD"/>
</dbReference>
<name>A0ABQ1QFY5_9RHOB</name>
<keyword evidence="2" id="KW-0378">Hydrolase</keyword>
<keyword evidence="2" id="KW-0694">RNA-binding</keyword>
<keyword evidence="4" id="KW-1185">Reference proteome</keyword>
<evidence type="ECO:0000256" key="1">
    <source>
        <dbReference type="ARBA" id="ARBA00009673"/>
    </source>
</evidence>
<dbReference type="NCBIfam" id="TIGR00256">
    <property type="entry name" value="D-aminoacyl-tRNA deacylase"/>
    <property type="match status" value="1"/>
</dbReference>
<evidence type="ECO:0000256" key="2">
    <source>
        <dbReference type="HAMAP-Rule" id="MF_00518"/>
    </source>
</evidence>
<evidence type="ECO:0000313" key="3">
    <source>
        <dbReference type="EMBL" id="GGD26440.1"/>
    </source>
</evidence>
<evidence type="ECO:0000313" key="4">
    <source>
        <dbReference type="Proteomes" id="UP000617355"/>
    </source>
</evidence>
<reference evidence="4" key="1">
    <citation type="journal article" date="2019" name="Int. J. Syst. Evol. Microbiol.">
        <title>The Global Catalogue of Microorganisms (GCM) 10K type strain sequencing project: providing services to taxonomists for standard genome sequencing and annotation.</title>
        <authorList>
            <consortium name="The Broad Institute Genomics Platform"/>
            <consortium name="The Broad Institute Genome Sequencing Center for Infectious Disease"/>
            <person name="Wu L."/>
            <person name="Ma J."/>
        </authorList>
    </citation>
    <scope>NUCLEOTIDE SEQUENCE [LARGE SCALE GENOMIC DNA]</scope>
    <source>
        <strain evidence="4">CGMCC 1.12922</strain>
    </source>
</reference>
<comment type="caution">
    <text evidence="3">The sequence shown here is derived from an EMBL/GenBank/DDBJ whole genome shotgun (WGS) entry which is preliminary data.</text>
</comment>
<organism evidence="3 4">
    <name type="scientific">Sinisalibacter lacisalsi</name>
    <dbReference type="NCBI Taxonomy" id="1526570"/>
    <lineage>
        <taxon>Bacteria</taxon>
        <taxon>Pseudomonadati</taxon>
        <taxon>Pseudomonadota</taxon>
        <taxon>Alphaproteobacteria</taxon>
        <taxon>Rhodobacterales</taxon>
        <taxon>Roseobacteraceae</taxon>
        <taxon>Sinisalibacter</taxon>
    </lineage>
</organism>
<accession>A0ABQ1QFY5</accession>
<dbReference type="EMBL" id="BMGI01000001">
    <property type="protein sequence ID" value="GGD26440.1"/>
    <property type="molecule type" value="Genomic_DNA"/>
</dbReference>
<sequence>MRALIQRVSEAAVRVDGETLGEIGPGLLILVCAMDGDAEANADKLASKIARLRIFKDEAGKMNRSLLDTGGAALVVSQFTLAADTSRGNRPGFSAAATPAEGERLYEYFAGRLRAEGITVAQGRFAAEMNVSLVNDGPVTIWMEA</sequence>
<comment type="domain">
    <text evidence="2">A Gly-cisPro motif from one monomer fits into the active site of the other monomer to allow specific chiral rejection of L-amino acids.</text>
</comment>
<comment type="function">
    <text evidence="2">An aminoacyl-tRNA editing enzyme that deacylates mischarged D-aminoacyl-tRNAs. Also deacylates mischarged glycyl-tRNA(Ala), protecting cells against glycine mischarging by AlaRS. Acts via tRNA-based rather than protein-based catalysis; rejects L-amino acids rather than detecting D-amino acids in the active site. By recycling D-aminoacyl-tRNA to D-amino acids and free tRNA molecules, this enzyme counteracts the toxicity associated with the formation of D-aminoacyl-tRNA entities in vivo and helps enforce protein L-homochirality.</text>
</comment>
<dbReference type="HAMAP" id="MF_00518">
    <property type="entry name" value="Deacylase_Dtd"/>
    <property type="match status" value="1"/>
</dbReference>
<dbReference type="InterPro" id="IPR023509">
    <property type="entry name" value="DTD-like_sf"/>
</dbReference>
<dbReference type="Gene3D" id="3.50.80.10">
    <property type="entry name" value="D-tyrosyl-tRNA(Tyr) deacylase"/>
    <property type="match status" value="1"/>
</dbReference>
<dbReference type="EC" id="3.1.1.96" evidence="2"/>
<dbReference type="PANTHER" id="PTHR10472:SF5">
    <property type="entry name" value="D-AMINOACYL-TRNA DEACYLASE 1"/>
    <property type="match status" value="1"/>
</dbReference>
<proteinExistence type="inferred from homology"/>
<gene>
    <name evidence="2 3" type="primary">dtd</name>
    <name evidence="3" type="ORF">GCM10011358_08560</name>
</gene>
<dbReference type="Pfam" id="PF02580">
    <property type="entry name" value="Tyr_Deacylase"/>
    <property type="match status" value="1"/>
</dbReference>
<keyword evidence="2" id="KW-0820">tRNA-binding</keyword>
<dbReference type="PANTHER" id="PTHR10472">
    <property type="entry name" value="D-TYROSYL-TRNA TYR DEACYLASE"/>
    <property type="match status" value="1"/>
</dbReference>
<keyword evidence="2" id="KW-0963">Cytoplasm</keyword>
<comment type="catalytic activity">
    <reaction evidence="2">
        <text>a D-aminoacyl-tRNA + H2O = a tRNA + a D-alpha-amino acid + H(+)</text>
        <dbReference type="Rhea" id="RHEA:13953"/>
        <dbReference type="Rhea" id="RHEA-COMP:10123"/>
        <dbReference type="Rhea" id="RHEA-COMP:10124"/>
        <dbReference type="ChEBI" id="CHEBI:15377"/>
        <dbReference type="ChEBI" id="CHEBI:15378"/>
        <dbReference type="ChEBI" id="CHEBI:59871"/>
        <dbReference type="ChEBI" id="CHEBI:78442"/>
        <dbReference type="ChEBI" id="CHEBI:79333"/>
        <dbReference type="EC" id="3.1.1.96"/>
    </reaction>
</comment>
<comment type="subunit">
    <text evidence="2">Homodimer.</text>
</comment>